<feature type="domain" description="IPT/TIG" evidence="2">
    <location>
        <begin position="353"/>
        <end position="440"/>
    </location>
</feature>
<dbReference type="SUPFAM" id="SSF81296">
    <property type="entry name" value="E set domains"/>
    <property type="match status" value="5"/>
</dbReference>
<dbReference type="InterPro" id="IPR014756">
    <property type="entry name" value="Ig_E-set"/>
</dbReference>
<evidence type="ECO:0000256" key="1">
    <source>
        <dbReference type="ARBA" id="ARBA00022729"/>
    </source>
</evidence>
<dbReference type="Gene3D" id="2.60.40.10">
    <property type="entry name" value="Immunoglobulins"/>
    <property type="match status" value="5"/>
</dbReference>
<feature type="domain" description="IPT/TIG" evidence="2">
    <location>
        <begin position="272"/>
        <end position="350"/>
    </location>
</feature>
<gene>
    <name evidence="3" type="ORF">DVR12_13725</name>
</gene>
<dbReference type="Gene3D" id="2.120.10.30">
    <property type="entry name" value="TolB, C-terminal domain"/>
    <property type="match status" value="2"/>
</dbReference>
<feature type="domain" description="IPT/TIG" evidence="2">
    <location>
        <begin position="111"/>
        <end position="191"/>
    </location>
</feature>
<dbReference type="PANTHER" id="PTHR46769">
    <property type="entry name" value="POLYCYSTIC KIDNEY AND HEPATIC DISEASE 1 (AUTOSOMAL RECESSIVE)-LIKE 1"/>
    <property type="match status" value="1"/>
</dbReference>
<evidence type="ECO:0000313" key="4">
    <source>
        <dbReference type="Proteomes" id="UP000260644"/>
    </source>
</evidence>
<dbReference type="CDD" id="cd00102">
    <property type="entry name" value="IPT"/>
    <property type="match status" value="1"/>
</dbReference>
<dbReference type="Proteomes" id="UP000260644">
    <property type="component" value="Unassembled WGS sequence"/>
</dbReference>
<dbReference type="AlphaFoldDB" id="A0A3E1Y932"/>
<dbReference type="InterPro" id="IPR011042">
    <property type="entry name" value="6-blade_b-propeller_TolB-like"/>
</dbReference>
<dbReference type="SUPFAM" id="SSF101898">
    <property type="entry name" value="NHL repeat"/>
    <property type="match status" value="1"/>
</dbReference>
<protein>
    <recommendedName>
        <fullName evidence="2">IPT/TIG domain-containing protein</fullName>
    </recommendedName>
</protein>
<evidence type="ECO:0000259" key="2">
    <source>
        <dbReference type="SMART" id="SM00429"/>
    </source>
</evidence>
<dbReference type="OrthoDB" id="670826at2"/>
<reference evidence="3 4" key="1">
    <citation type="submission" date="2018-07" db="EMBL/GenBank/DDBJ databases">
        <title>Chitinophaga K2CV101002-2 sp. nov., isolated from a monsoon evergreen broad-leaved forest soil.</title>
        <authorList>
            <person name="Lv Y."/>
        </authorList>
    </citation>
    <scope>NUCLEOTIDE SEQUENCE [LARGE SCALE GENOMIC DNA]</scope>
    <source>
        <strain evidence="3 4">GDMCC 1.1288</strain>
    </source>
</reference>
<accession>A0A3E1Y932</accession>
<dbReference type="InterPro" id="IPR052387">
    <property type="entry name" value="Fibrocystin"/>
</dbReference>
<comment type="caution">
    <text evidence="3">The sequence shown here is derived from an EMBL/GenBank/DDBJ whole genome shotgun (WGS) entry which is preliminary data.</text>
</comment>
<sequence>MKKIITYLFSLVLIVSIGLMEACKKNEPQIERPLAISSYHPNSGNAGTLVTILGTGLVAKGKVMFGDKEAEVLNFNDTSLVVRAPESGQTGKMTFVTTDKTIEIGNYTYQSLSVHSFYPMNGASGMQIRISGEGFGNTNAPAEVTVNGVKASIVSVSDTLIVAEVPEKAGSGPVAVMVNGKTSTGANFRFQAVTTIKPLTGGAGTKVTISGEGFEGVLTSNLVDFNGKTAKVLEATATKLVVEAPDDVATGPVAVTINGQKTVGPLFTKVPLPIIESVTPLSGPKGLDMTINGINFSTFPDENIVTINGVVAPVKTATANKLTLIIPGGTGDGKVMISVNDQKADGPQFKDQNLGITVVSPATGLAGTKVTITGAGFSSVATENIVTFNGVAATVESATETSLVVITPASLTSGQLVVKRAALEARAPNEFLRAGVQTLFGGPGSGNNINYASTSIAVDSKGNVYVSNRADATIRRITPDGNMTVWAGTPNVFGNINGTLAEATFGSINSIVIDANDNMYVSESSSSAIVRKITPDGTVSNYKTGLSYPGQLFLNKAGEVYITQLYYGILKLYANGATDRVFGGSVADFCRPVIDAAGNIYYLNDDYNPFLSMISGTGGTTYEYIGQSNDGYEDGPRQSARFGPGLVGALIDQEGNLLIYDKWNYSIRKYNFSNGEVSTMMKASNGYQDGSFDQAKFSAAVNGFAMGRDGSIYILDLNNSAVRKLFLR</sequence>
<dbReference type="CDD" id="cd00603">
    <property type="entry name" value="IPT_PCSR"/>
    <property type="match status" value="3"/>
</dbReference>
<keyword evidence="1" id="KW-0732">Signal</keyword>
<dbReference type="RefSeq" id="WP_116976260.1">
    <property type="nucleotide sequence ID" value="NZ_QPMM01000007.1"/>
</dbReference>
<name>A0A3E1Y932_9BACT</name>
<evidence type="ECO:0000313" key="3">
    <source>
        <dbReference type="EMBL" id="RFS21716.1"/>
    </source>
</evidence>
<proteinExistence type="predicted"/>
<dbReference type="SMART" id="SM00429">
    <property type="entry name" value="IPT"/>
    <property type="match status" value="4"/>
</dbReference>
<dbReference type="PANTHER" id="PTHR46769:SF2">
    <property type="entry name" value="FIBROCYSTIN-L ISOFORM 2 PRECURSOR-RELATED"/>
    <property type="match status" value="1"/>
</dbReference>
<dbReference type="InterPro" id="IPR002909">
    <property type="entry name" value="IPT_dom"/>
</dbReference>
<organism evidence="3 4">
    <name type="scientific">Chitinophaga silvatica</name>
    <dbReference type="NCBI Taxonomy" id="2282649"/>
    <lineage>
        <taxon>Bacteria</taxon>
        <taxon>Pseudomonadati</taxon>
        <taxon>Bacteroidota</taxon>
        <taxon>Chitinophagia</taxon>
        <taxon>Chitinophagales</taxon>
        <taxon>Chitinophagaceae</taxon>
        <taxon>Chitinophaga</taxon>
    </lineage>
</organism>
<dbReference type="EMBL" id="QPMM01000007">
    <property type="protein sequence ID" value="RFS21716.1"/>
    <property type="molecule type" value="Genomic_DNA"/>
</dbReference>
<dbReference type="InterPro" id="IPR013783">
    <property type="entry name" value="Ig-like_fold"/>
</dbReference>
<keyword evidence="4" id="KW-1185">Reference proteome</keyword>
<dbReference type="Pfam" id="PF01833">
    <property type="entry name" value="TIG"/>
    <property type="match status" value="5"/>
</dbReference>
<feature type="domain" description="IPT/TIG" evidence="2">
    <location>
        <begin position="33"/>
        <end position="110"/>
    </location>
</feature>